<dbReference type="PROSITE" id="PS50110">
    <property type="entry name" value="RESPONSE_REGULATORY"/>
    <property type="match status" value="1"/>
</dbReference>
<comment type="subcellular location">
    <subcellularLocation>
        <location evidence="1">Cytoplasm</location>
    </subcellularLocation>
</comment>
<dbReference type="PANTHER" id="PTHR42713:SF3">
    <property type="entry name" value="TRANSCRIPTIONAL REGULATORY PROTEIN HPTR"/>
    <property type="match status" value="1"/>
</dbReference>
<evidence type="ECO:0000256" key="10">
    <source>
        <dbReference type="PROSITE-ProRule" id="PRU00169"/>
    </source>
</evidence>
<dbReference type="InterPro" id="IPR020449">
    <property type="entry name" value="Tscrpt_reg_AraC-type_HTH"/>
</dbReference>
<evidence type="ECO:0000256" key="5">
    <source>
        <dbReference type="ARBA" id="ARBA00023012"/>
    </source>
</evidence>
<evidence type="ECO:0000256" key="3">
    <source>
        <dbReference type="ARBA" id="ARBA00022490"/>
    </source>
</evidence>
<dbReference type="CDD" id="cd17536">
    <property type="entry name" value="REC_YesN-like"/>
    <property type="match status" value="1"/>
</dbReference>
<keyword evidence="4 10" id="KW-0597">Phosphoprotein</keyword>
<evidence type="ECO:0000256" key="6">
    <source>
        <dbReference type="ARBA" id="ARBA00023015"/>
    </source>
</evidence>
<dbReference type="EMBL" id="UHJJ01000007">
    <property type="protein sequence ID" value="SUQ14732.1"/>
    <property type="molecule type" value="Genomic_DNA"/>
</dbReference>
<organism evidence="13 14">
    <name type="scientific">Faecalicatena contorta</name>
    <dbReference type="NCBI Taxonomy" id="39482"/>
    <lineage>
        <taxon>Bacteria</taxon>
        <taxon>Bacillati</taxon>
        <taxon>Bacillota</taxon>
        <taxon>Clostridia</taxon>
        <taxon>Lachnospirales</taxon>
        <taxon>Lachnospiraceae</taxon>
        <taxon>Faecalicatena</taxon>
    </lineage>
</organism>
<evidence type="ECO:0000256" key="7">
    <source>
        <dbReference type="ARBA" id="ARBA00023125"/>
    </source>
</evidence>
<dbReference type="Gene3D" id="1.10.10.60">
    <property type="entry name" value="Homeodomain-like"/>
    <property type="match status" value="2"/>
</dbReference>
<dbReference type="InterPro" id="IPR051552">
    <property type="entry name" value="HptR"/>
</dbReference>
<dbReference type="InterPro" id="IPR011006">
    <property type="entry name" value="CheY-like_superfamily"/>
</dbReference>
<comment type="function">
    <text evidence="9">May play the central regulatory role in sporulation. It may be an element of the effector pathway responsible for the activation of sporulation genes in response to nutritional stress. Spo0A may act in concert with spo0H (a sigma factor) to control the expression of some genes that are critical to the sporulation process.</text>
</comment>
<name>A0A315ZX77_9FIRM</name>
<protein>
    <recommendedName>
        <fullName evidence="2">Stage 0 sporulation protein A homolog</fullName>
    </recommendedName>
</protein>
<dbReference type="SMART" id="SM00448">
    <property type="entry name" value="REC"/>
    <property type="match status" value="1"/>
</dbReference>
<dbReference type="SMART" id="SM00342">
    <property type="entry name" value="HTH_ARAC"/>
    <property type="match status" value="1"/>
</dbReference>
<evidence type="ECO:0000313" key="13">
    <source>
        <dbReference type="EMBL" id="SUQ14732.1"/>
    </source>
</evidence>
<feature type="domain" description="HTH araC/xylS-type" evidence="11">
    <location>
        <begin position="419"/>
        <end position="517"/>
    </location>
</feature>
<proteinExistence type="predicted"/>
<keyword evidence="14" id="KW-1185">Reference proteome</keyword>
<dbReference type="GO" id="GO:0005737">
    <property type="term" value="C:cytoplasm"/>
    <property type="evidence" value="ECO:0007669"/>
    <property type="project" value="UniProtKB-SubCell"/>
</dbReference>
<sequence length="524" mass="60142">MMQALIVDDERMIRMGICTAIPWNILGVEKVFSAESGKEALALLSQESIDVMITDIKMTGMTGIELISEIRKIKEDIRIIVLTGYDEFDYARECIRMQVQDFLLKPVDEEVLIDSIRKQVQVVKSRRKIKEEQFHVSRISGISEQMCLESWMRTLVLNKGTTEIIDKICNKYHYARHARMRIAILISSVCPNGVSEGESDFLLRLTIKNILIGYLDAEKQGITFEDDEGRIVLALFEGEKSDQLENCIDTFTKLIQEECNVRIRIVMGNVVEGFEKAALSFNDAMYLWNEEKNEYKTLIEHKGKKGQLDMFREVYAELKNSLNSNIGNTERLLRIFDSFCAATNSYNITDQYVSRCCFEIASSVYFNYVVESGENADSKLNSLLAALLNADRNENYKITKAFLENLLEGEGDDGHELVLQVKRYINEHLTDDITVAGIAQYFYLSPNYFSRLFKRVTNEGCNEYIVRKRIEKAKYILAATNMKIGKIAGDVGYRDSNYFSLAFKKQTGMSPQQYRESVRKMEAL</sequence>
<dbReference type="Gene3D" id="3.40.50.2300">
    <property type="match status" value="1"/>
</dbReference>
<dbReference type="Pfam" id="PF12833">
    <property type="entry name" value="HTH_18"/>
    <property type="match status" value="1"/>
</dbReference>
<dbReference type="Pfam" id="PF00072">
    <property type="entry name" value="Response_reg"/>
    <property type="match status" value="1"/>
</dbReference>
<dbReference type="OrthoDB" id="1736396at2"/>
<dbReference type="PROSITE" id="PS01124">
    <property type="entry name" value="HTH_ARAC_FAMILY_2"/>
    <property type="match status" value="1"/>
</dbReference>
<reference evidence="14" key="1">
    <citation type="submission" date="2017-07" db="EMBL/GenBank/DDBJ databases">
        <authorList>
            <person name="Varghese N."/>
            <person name="Submissions S."/>
        </authorList>
    </citation>
    <scope>NUCLEOTIDE SEQUENCE [LARGE SCALE GENOMIC DNA]</scope>
    <source>
        <strain evidence="14">NLAE-zl-C134</strain>
    </source>
</reference>
<feature type="domain" description="Response regulatory" evidence="12">
    <location>
        <begin position="3"/>
        <end position="120"/>
    </location>
</feature>
<evidence type="ECO:0000313" key="14">
    <source>
        <dbReference type="Proteomes" id="UP000254051"/>
    </source>
</evidence>
<dbReference type="GO" id="GO:0043565">
    <property type="term" value="F:sequence-specific DNA binding"/>
    <property type="evidence" value="ECO:0007669"/>
    <property type="project" value="InterPro"/>
</dbReference>
<keyword evidence="8" id="KW-0804">Transcription</keyword>
<dbReference type="RefSeq" id="WP_109711878.1">
    <property type="nucleotide sequence ID" value="NZ_QGDS01000007.1"/>
</dbReference>
<dbReference type="GO" id="GO:0003700">
    <property type="term" value="F:DNA-binding transcription factor activity"/>
    <property type="evidence" value="ECO:0007669"/>
    <property type="project" value="InterPro"/>
</dbReference>
<dbReference type="PRINTS" id="PR00032">
    <property type="entry name" value="HTHARAC"/>
</dbReference>
<evidence type="ECO:0000256" key="1">
    <source>
        <dbReference type="ARBA" id="ARBA00004496"/>
    </source>
</evidence>
<dbReference type="SUPFAM" id="SSF52172">
    <property type="entry name" value="CheY-like"/>
    <property type="match status" value="1"/>
</dbReference>
<dbReference type="InterPro" id="IPR018060">
    <property type="entry name" value="HTH_AraC"/>
</dbReference>
<keyword evidence="6" id="KW-0805">Transcription regulation</keyword>
<feature type="modified residue" description="4-aspartylphosphate" evidence="10">
    <location>
        <position position="55"/>
    </location>
</feature>
<dbReference type="InterPro" id="IPR009057">
    <property type="entry name" value="Homeodomain-like_sf"/>
</dbReference>
<evidence type="ECO:0000259" key="11">
    <source>
        <dbReference type="PROSITE" id="PS01124"/>
    </source>
</evidence>
<dbReference type="InterPro" id="IPR001789">
    <property type="entry name" value="Sig_transdc_resp-reg_receiver"/>
</dbReference>
<keyword evidence="7" id="KW-0238">DNA-binding</keyword>
<dbReference type="Proteomes" id="UP000254051">
    <property type="component" value="Unassembled WGS sequence"/>
</dbReference>
<keyword evidence="3" id="KW-0963">Cytoplasm</keyword>
<dbReference type="GO" id="GO:0000160">
    <property type="term" value="P:phosphorelay signal transduction system"/>
    <property type="evidence" value="ECO:0007669"/>
    <property type="project" value="UniProtKB-KW"/>
</dbReference>
<evidence type="ECO:0000256" key="8">
    <source>
        <dbReference type="ARBA" id="ARBA00023163"/>
    </source>
</evidence>
<dbReference type="PANTHER" id="PTHR42713">
    <property type="entry name" value="HISTIDINE KINASE-RELATED"/>
    <property type="match status" value="1"/>
</dbReference>
<dbReference type="AlphaFoldDB" id="A0A315ZX77"/>
<gene>
    <name evidence="13" type="ORF">SAMN05216529_107188</name>
</gene>
<evidence type="ECO:0000256" key="4">
    <source>
        <dbReference type="ARBA" id="ARBA00022553"/>
    </source>
</evidence>
<dbReference type="SUPFAM" id="SSF46689">
    <property type="entry name" value="Homeodomain-like"/>
    <property type="match status" value="2"/>
</dbReference>
<evidence type="ECO:0000256" key="2">
    <source>
        <dbReference type="ARBA" id="ARBA00018672"/>
    </source>
</evidence>
<keyword evidence="5" id="KW-0902">Two-component regulatory system</keyword>
<evidence type="ECO:0000259" key="12">
    <source>
        <dbReference type="PROSITE" id="PS50110"/>
    </source>
</evidence>
<evidence type="ECO:0000256" key="9">
    <source>
        <dbReference type="ARBA" id="ARBA00024867"/>
    </source>
</evidence>
<accession>A0A315ZX77</accession>